<dbReference type="Proteomes" id="UP000032361">
    <property type="component" value="Unassembled WGS sequence"/>
</dbReference>
<name>A0A0D7W2Q1_9FLAO</name>
<protein>
    <recommendedName>
        <fullName evidence="1">Glycosyltransferase 2-like domain-containing protein</fullName>
    </recommendedName>
</protein>
<dbReference type="GO" id="GO:0006487">
    <property type="term" value="P:protein N-linked glycosylation"/>
    <property type="evidence" value="ECO:0007669"/>
    <property type="project" value="TreeGrafter"/>
</dbReference>
<dbReference type="PANTHER" id="PTHR10859">
    <property type="entry name" value="GLYCOSYL TRANSFERASE"/>
    <property type="match status" value="1"/>
</dbReference>
<dbReference type="RefSeq" id="WP_044625790.1">
    <property type="nucleotide sequence ID" value="NZ_JTDV01000003.1"/>
</dbReference>
<dbReference type="STRING" id="1382798.PK35_05960"/>
<proteinExistence type="predicted"/>
<comment type="caution">
    <text evidence="2">The sequence shown here is derived from an EMBL/GenBank/DDBJ whole genome shotgun (WGS) entry which is preliminary data.</text>
</comment>
<organism evidence="2 3">
    <name type="scientific">Neotamlana nanhaiensis</name>
    <dbReference type="NCBI Taxonomy" id="1382798"/>
    <lineage>
        <taxon>Bacteria</taxon>
        <taxon>Pseudomonadati</taxon>
        <taxon>Bacteroidota</taxon>
        <taxon>Flavobacteriia</taxon>
        <taxon>Flavobacteriales</taxon>
        <taxon>Flavobacteriaceae</taxon>
        <taxon>Neotamlana</taxon>
    </lineage>
</organism>
<dbReference type="Pfam" id="PF00535">
    <property type="entry name" value="Glycos_transf_2"/>
    <property type="match status" value="1"/>
</dbReference>
<dbReference type="SUPFAM" id="SSF53448">
    <property type="entry name" value="Nucleotide-diphospho-sugar transferases"/>
    <property type="match status" value="1"/>
</dbReference>
<feature type="domain" description="Glycosyltransferase 2-like" evidence="1">
    <location>
        <begin position="6"/>
        <end position="133"/>
    </location>
</feature>
<dbReference type="AlphaFoldDB" id="A0A0D7W2Q1"/>
<accession>A0A0D7W2Q1</accession>
<dbReference type="InterPro" id="IPR001173">
    <property type="entry name" value="Glyco_trans_2-like"/>
</dbReference>
<dbReference type="PATRIC" id="fig|1382798.3.peg.2512"/>
<evidence type="ECO:0000259" key="1">
    <source>
        <dbReference type="Pfam" id="PF00535"/>
    </source>
</evidence>
<sequence length="244" mass="27836">MKPKLSLIIPVYNVSAFIKKTLQAITKWHETINYSAEIILVNDGSPDNSKQIIESFLEQSNAAIKFVSYSKNRGKGYAVKQGMLQATGAFRVFTDADIPYGFEIIERILHYLDFKEFDVCIGNRRSIHAKYYTSVSFARKLSSYVFTGFVSRFVVTGINDTQCGIKGFTEAVANEIFPKLAVSGFGFDIEILYLSYKKEFDIKRIPVTFVGNENSTISLLKDSILMLKDVMLIPFRYHFTKNYR</sequence>
<evidence type="ECO:0000313" key="2">
    <source>
        <dbReference type="EMBL" id="KJD33400.1"/>
    </source>
</evidence>
<dbReference type="Gene3D" id="3.90.550.10">
    <property type="entry name" value="Spore Coat Polysaccharide Biosynthesis Protein SpsA, Chain A"/>
    <property type="match status" value="1"/>
</dbReference>
<dbReference type="InterPro" id="IPR029044">
    <property type="entry name" value="Nucleotide-diphossugar_trans"/>
</dbReference>
<dbReference type="PANTHER" id="PTHR10859:SF91">
    <property type="entry name" value="DOLICHYL-PHOSPHATE BETA-GLUCOSYLTRANSFERASE"/>
    <property type="match status" value="1"/>
</dbReference>
<dbReference type="EMBL" id="JTDV01000003">
    <property type="protein sequence ID" value="KJD33400.1"/>
    <property type="molecule type" value="Genomic_DNA"/>
</dbReference>
<dbReference type="OrthoDB" id="952827at2"/>
<reference evidence="2 3" key="1">
    <citation type="journal article" date="2015" name="Antonie Van Leeuwenhoek">
        <title>Tamlana nanhaiensis sp. nov., isolated from surface seawater collected from the South China Sea.</title>
        <authorList>
            <person name="Liu X."/>
            <person name="Lai Q."/>
            <person name="Du Y."/>
            <person name="Li G."/>
            <person name="Sun F."/>
            <person name="Shao Z."/>
        </authorList>
    </citation>
    <scope>NUCLEOTIDE SEQUENCE [LARGE SCALE GENOMIC DNA]</scope>
    <source>
        <strain evidence="2 3">FHC16</strain>
    </source>
</reference>
<keyword evidence="3" id="KW-1185">Reference proteome</keyword>
<gene>
    <name evidence="2" type="ORF">PK35_05960</name>
</gene>
<evidence type="ECO:0000313" key="3">
    <source>
        <dbReference type="Proteomes" id="UP000032361"/>
    </source>
</evidence>